<dbReference type="SUPFAM" id="SSF48179">
    <property type="entry name" value="6-phosphogluconate dehydrogenase C-terminal domain-like"/>
    <property type="match status" value="1"/>
</dbReference>
<keyword evidence="6" id="KW-1185">Reference proteome</keyword>
<dbReference type="PANTHER" id="PTHR43362">
    <property type="entry name" value="MANNITOL DEHYDROGENASE DSF1-RELATED"/>
    <property type="match status" value="1"/>
</dbReference>
<evidence type="ECO:0000256" key="1">
    <source>
        <dbReference type="ARBA" id="ARBA00023002"/>
    </source>
</evidence>
<evidence type="ECO:0000259" key="3">
    <source>
        <dbReference type="Pfam" id="PF01232"/>
    </source>
</evidence>
<keyword evidence="1" id="KW-0560">Oxidoreductase</keyword>
<dbReference type="PANTHER" id="PTHR43362:SF1">
    <property type="entry name" value="MANNITOL DEHYDROGENASE 2-RELATED"/>
    <property type="match status" value="1"/>
</dbReference>
<dbReference type="InterPro" id="IPR013328">
    <property type="entry name" value="6PGD_dom2"/>
</dbReference>
<dbReference type="InterPro" id="IPR013118">
    <property type="entry name" value="Mannitol_DH_C"/>
</dbReference>
<feature type="domain" description="Mannitol dehydrogenase C-terminal" evidence="4">
    <location>
        <begin position="243"/>
        <end position="420"/>
    </location>
</feature>
<gene>
    <name evidence="5" type="ORF">GCM10009560_57170</name>
</gene>
<dbReference type="EMBL" id="BAAAHQ010000035">
    <property type="protein sequence ID" value="GAA0943650.1"/>
    <property type="molecule type" value="Genomic_DNA"/>
</dbReference>
<name>A0ABN1QJQ0_9ACTN</name>
<dbReference type="Gene3D" id="3.40.50.720">
    <property type="entry name" value="NAD(P)-binding Rossmann-like Domain"/>
    <property type="match status" value="1"/>
</dbReference>
<feature type="domain" description="Mannitol dehydrogenase N-terminal" evidence="3">
    <location>
        <begin position="18"/>
        <end position="233"/>
    </location>
</feature>
<evidence type="ECO:0000313" key="6">
    <source>
        <dbReference type="Proteomes" id="UP001501578"/>
    </source>
</evidence>
<dbReference type="Pfam" id="PF01232">
    <property type="entry name" value="Mannitol_dh"/>
    <property type="match status" value="1"/>
</dbReference>
<dbReference type="Gene3D" id="1.10.1040.10">
    <property type="entry name" value="N-(1-d-carboxylethyl)-l-norvaline Dehydrogenase, domain 2"/>
    <property type="match status" value="1"/>
</dbReference>
<sequence length="426" mass="45431">MRLSRTTYPGARRPSAVGVVHLGLGAFHRAHQAVYTEEAMAATGDDRWGICGATQRSTTVADQLGPQDGLYTVSTGGPPQVVGAITEVLPPGDERLTAALAHPGTRVVTLTITEKGYAPGSPAVAALVAGLRARARADAGPITVLSCDNLPGNGAVLAGLVRAAAGDGLAEWIAGQVRFPSSVVDRMVPATTPEDLAEVARRLGLEDRGAVVAEPFRQWVIEDDFAGERPAWERAGALLVADAEPYERMKLRLLNGSHSMLAYLSRHEYVRDAVAELAEPVAGLMEEVTPTLGALPGFDLDAYKASLLERFANPRLRHRTAQIAADGSQKLPQRLLDPARELLAAGREPRWIARAVAGWMRYVTTASTLDDPLADRLRVPEPDKVVLTVDRLLAVSAVFGEDLPADQVFRDLVTESLAELIADSTG</sequence>
<dbReference type="Pfam" id="PF08125">
    <property type="entry name" value="Mannitol_dh_C"/>
    <property type="match status" value="1"/>
</dbReference>
<dbReference type="InterPro" id="IPR008927">
    <property type="entry name" value="6-PGluconate_DH-like_C_sf"/>
</dbReference>
<proteinExistence type="predicted"/>
<reference evidence="5 6" key="1">
    <citation type="journal article" date="2019" name="Int. J. Syst. Evol. Microbiol.">
        <title>The Global Catalogue of Microorganisms (GCM) 10K type strain sequencing project: providing services to taxonomists for standard genome sequencing and annotation.</title>
        <authorList>
            <consortium name="The Broad Institute Genomics Platform"/>
            <consortium name="The Broad Institute Genome Sequencing Center for Infectious Disease"/>
            <person name="Wu L."/>
            <person name="Ma J."/>
        </authorList>
    </citation>
    <scope>NUCLEOTIDE SEQUENCE [LARGE SCALE GENOMIC DNA]</scope>
    <source>
        <strain evidence="5 6">JCM 11136</strain>
    </source>
</reference>
<dbReference type="InterPro" id="IPR036291">
    <property type="entry name" value="NAD(P)-bd_dom_sf"/>
</dbReference>
<dbReference type="RefSeq" id="WP_343953246.1">
    <property type="nucleotide sequence ID" value="NZ_BAAAHQ010000035.1"/>
</dbReference>
<dbReference type="InterPro" id="IPR050988">
    <property type="entry name" value="Mannitol_DH/Oxidoreductase"/>
</dbReference>
<evidence type="ECO:0000259" key="4">
    <source>
        <dbReference type="Pfam" id="PF08125"/>
    </source>
</evidence>
<organism evidence="5 6">
    <name type="scientific">Nonomuraea longicatena</name>
    <dbReference type="NCBI Taxonomy" id="83682"/>
    <lineage>
        <taxon>Bacteria</taxon>
        <taxon>Bacillati</taxon>
        <taxon>Actinomycetota</taxon>
        <taxon>Actinomycetes</taxon>
        <taxon>Streptosporangiales</taxon>
        <taxon>Streptosporangiaceae</taxon>
        <taxon>Nonomuraea</taxon>
    </lineage>
</organism>
<evidence type="ECO:0000313" key="5">
    <source>
        <dbReference type="EMBL" id="GAA0943650.1"/>
    </source>
</evidence>
<dbReference type="SUPFAM" id="SSF51735">
    <property type="entry name" value="NAD(P)-binding Rossmann-fold domains"/>
    <property type="match status" value="1"/>
</dbReference>
<dbReference type="Proteomes" id="UP001501578">
    <property type="component" value="Unassembled WGS sequence"/>
</dbReference>
<dbReference type="PRINTS" id="PR00084">
    <property type="entry name" value="MTLDHDRGNASE"/>
</dbReference>
<comment type="caution">
    <text evidence="5">The sequence shown here is derived from an EMBL/GenBank/DDBJ whole genome shotgun (WGS) entry which is preliminary data.</text>
</comment>
<dbReference type="InterPro" id="IPR013131">
    <property type="entry name" value="Mannitol_DH_N"/>
</dbReference>
<dbReference type="InterPro" id="IPR000669">
    <property type="entry name" value="Mannitol_DH"/>
</dbReference>
<accession>A0ABN1QJQ0</accession>
<comment type="catalytic activity">
    <reaction evidence="2">
        <text>D-mannitol 1-phosphate + NAD(+) = beta-D-fructose 6-phosphate + NADH + H(+)</text>
        <dbReference type="Rhea" id="RHEA:19661"/>
        <dbReference type="ChEBI" id="CHEBI:15378"/>
        <dbReference type="ChEBI" id="CHEBI:57540"/>
        <dbReference type="ChEBI" id="CHEBI:57634"/>
        <dbReference type="ChEBI" id="CHEBI:57945"/>
        <dbReference type="ChEBI" id="CHEBI:61381"/>
        <dbReference type="EC" id="1.1.1.17"/>
    </reaction>
</comment>
<evidence type="ECO:0000256" key="2">
    <source>
        <dbReference type="ARBA" id="ARBA00048615"/>
    </source>
</evidence>
<protein>
    <submittedName>
        <fullName evidence="5">Mannitol dehydrogenase family protein</fullName>
    </submittedName>
</protein>